<comment type="caution">
    <text evidence="13">The sequence shown here is derived from an EMBL/GenBank/DDBJ whole genome shotgun (WGS) entry which is preliminary data.</text>
</comment>
<feature type="domain" description="K+ potassium transporter integral membrane" evidence="11">
    <location>
        <begin position="2"/>
        <end position="318"/>
    </location>
</feature>
<evidence type="ECO:0000256" key="4">
    <source>
        <dbReference type="ARBA" id="ARBA00022538"/>
    </source>
</evidence>
<comment type="caution">
    <text evidence="10">Lacks conserved residue(s) required for the propagation of feature annotation.</text>
</comment>
<evidence type="ECO:0000256" key="2">
    <source>
        <dbReference type="ARBA" id="ARBA00008440"/>
    </source>
</evidence>
<gene>
    <name evidence="13" type="primary">HAK13</name>
    <name evidence="13" type="ORF">KSP40_PGU019908</name>
</gene>
<evidence type="ECO:0000256" key="8">
    <source>
        <dbReference type="ARBA" id="ARBA00023065"/>
    </source>
</evidence>
<feature type="transmembrane region" description="Helical" evidence="10">
    <location>
        <begin position="250"/>
        <end position="270"/>
    </location>
</feature>
<feature type="transmembrane region" description="Helical" evidence="10">
    <location>
        <begin position="141"/>
        <end position="168"/>
    </location>
</feature>
<dbReference type="PANTHER" id="PTHR30540">
    <property type="entry name" value="OSMOTIC STRESS POTASSIUM TRANSPORTER"/>
    <property type="match status" value="1"/>
</dbReference>
<evidence type="ECO:0000256" key="6">
    <source>
        <dbReference type="ARBA" id="ARBA00022958"/>
    </source>
</evidence>
<dbReference type="InterPro" id="IPR053952">
    <property type="entry name" value="K_trans_C"/>
</dbReference>
<evidence type="ECO:0000259" key="11">
    <source>
        <dbReference type="Pfam" id="PF02705"/>
    </source>
</evidence>
<keyword evidence="14" id="KW-1185">Reference proteome</keyword>
<dbReference type="Pfam" id="PF22776">
    <property type="entry name" value="K_trans_C"/>
    <property type="match status" value="1"/>
</dbReference>
<evidence type="ECO:0000256" key="10">
    <source>
        <dbReference type="RuleBase" id="RU321113"/>
    </source>
</evidence>
<evidence type="ECO:0000256" key="1">
    <source>
        <dbReference type="ARBA" id="ARBA00004141"/>
    </source>
</evidence>
<keyword evidence="8 10" id="KW-0406">Ion transport</keyword>
<feature type="transmembrane region" description="Helical" evidence="10">
    <location>
        <begin position="101"/>
        <end position="121"/>
    </location>
</feature>
<accession>A0ABR2N376</accession>
<dbReference type="PANTHER" id="PTHR30540:SF88">
    <property type="entry name" value="POTASSIUM TRANSPORTER 13-RELATED"/>
    <property type="match status" value="1"/>
</dbReference>
<feature type="transmembrane region" description="Helical" evidence="10">
    <location>
        <begin position="276"/>
        <end position="296"/>
    </location>
</feature>
<keyword evidence="5 10" id="KW-0812">Transmembrane</keyword>
<dbReference type="InterPro" id="IPR003855">
    <property type="entry name" value="K+_transporter"/>
</dbReference>
<comment type="function">
    <text evidence="10">Potassium transporter.</text>
</comment>
<feature type="transmembrane region" description="Helical" evidence="10">
    <location>
        <begin position="193"/>
        <end position="213"/>
    </location>
</feature>
<organism evidence="13 14">
    <name type="scientific">Platanthera guangdongensis</name>
    <dbReference type="NCBI Taxonomy" id="2320717"/>
    <lineage>
        <taxon>Eukaryota</taxon>
        <taxon>Viridiplantae</taxon>
        <taxon>Streptophyta</taxon>
        <taxon>Embryophyta</taxon>
        <taxon>Tracheophyta</taxon>
        <taxon>Spermatophyta</taxon>
        <taxon>Magnoliopsida</taxon>
        <taxon>Liliopsida</taxon>
        <taxon>Asparagales</taxon>
        <taxon>Orchidaceae</taxon>
        <taxon>Orchidoideae</taxon>
        <taxon>Orchideae</taxon>
        <taxon>Orchidinae</taxon>
        <taxon>Platanthera</taxon>
    </lineage>
</organism>
<reference evidence="13 14" key="1">
    <citation type="journal article" date="2022" name="Nat. Plants">
        <title>Genomes of leafy and leafless Platanthera orchids illuminate the evolution of mycoheterotrophy.</title>
        <authorList>
            <person name="Li M.H."/>
            <person name="Liu K.W."/>
            <person name="Li Z."/>
            <person name="Lu H.C."/>
            <person name="Ye Q.L."/>
            <person name="Zhang D."/>
            <person name="Wang J.Y."/>
            <person name="Li Y.F."/>
            <person name="Zhong Z.M."/>
            <person name="Liu X."/>
            <person name="Yu X."/>
            <person name="Liu D.K."/>
            <person name="Tu X.D."/>
            <person name="Liu B."/>
            <person name="Hao Y."/>
            <person name="Liao X.Y."/>
            <person name="Jiang Y.T."/>
            <person name="Sun W.H."/>
            <person name="Chen J."/>
            <person name="Chen Y.Q."/>
            <person name="Ai Y."/>
            <person name="Zhai J.W."/>
            <person name="Wu S.S."/>
            <person name="Zhou Z."/>
            <person name="Hsiao Y.Y."/>
            <person name="Wu W.L."/>
            <person name="Chen Y.Y."/>
            <person name="Lin Y.F."/>
            <person name="Hsu J.L."/>
            <person name="Li C.Y."/>
            <person name="Wang Z.W."/>
            <person name="Zhao X."/>
            <person name="Zhong W.Y."/>
            <person name="Ma X.K."/>
            <person name="Ma L."/>
            <person name="Huang J."/>
            <person name="Chen G.Z."/>
            <person name="Huang M.Z."/>
            <person name="Huang L."/>
            <person name="Peng D.H."/>
            <person name="Luo Y.B."/>
            <person name="Zou S.Q."/>
            <person name="Chen S.P."/>
            <person name="Lan S."/>
            <person name="Tsai W.C."/>
            <person name="Van de Peer Y."/>
            <person name="Liu Z.J."/>
        </authorList>
    </citation>
    <scope>NUCLEOTIDE SEQUENCE [LARGE SCALE GENOMIC DNA]</scope>
    <source>
        <strain evidence="13">Lor288</strain>
    </source>
</reference>
<keyword evidence="7 10" id="KW-1133">Transmembrane helix</keyword>
<evidence type="ECO:0000256" key="7">
    <source>
        <dbReference type="ARBA" id="ARBA00022989"/>
    </source>
</evidence>
<dbReference type="EMBL" id="JBBWWR010000001">
    <property type="protein sequence ID" value="KAK8970751.1"/>
    <property type="molecule type" value="Genomic_DNA"/>
</dbReference>
<protein>
    <recommendedName>
        <fullName evidence="10">Potassium transporter</fullName>
    </recommendedName>
</protein>
<evidence type="ECO:0000256" key="9">
    <source>
        <dbReference type="ARBA" id="ARBA00023136"/>
    </source>
</evidence>
<evidence type="ECO:0000313" key="13">
    <source>
        <dbReference type="EMBL" id="KAK8970751.1"/>
    </source>
</evidence>
<dbReference type="InterPro" id="IPR053951">
    <property type="entry name" value="K_trans_N"/>
</dbReference>
<feature type="transmembrane region" description="Helical" evidence="10">
    <location>
        <begin position="20"/>
        <end position="44"/>
    </location>
</feature>
<evidence type="ECO:0000313" key="14">
    <source>
        <dbReference type="Proteomes" id="UP001412067"/>
    </source>
</evidence>
<keyword evidence="3" id="KW-0813">Transport</keyword>
<name>A0ABR2N376_9ASPA</name>
<keyword evidence="6 10" id="KW-0630">Potassium</keyword>
<comment type="subcellular location">
    <subcellularLocation>
        <location evidence="1 10">Membrane</location>
        <topology evidence="1 10">Multi-pass membrane protein</topology>
    </subcellularLocation>
</comment>
<dbReference type="Proteomes" id="UP001412067">
    <property type="component" value="Unassembled WGS sequence"/>
</dbReference>
<keyword evidence="9 10" id="KW-0472">Membrane</keyword>
<feature type="transmembrane region" description="Helical" evidence="10">
    <location>
        <begin position="219"/>
        <end position="243"/>
    </location>
</feature>
<keyword evidence="4 10" id="KW-0633">Potassium transport</keyword>
<dbReference type="NCBIfam" id="TIGR00794">
    <property type="entry name" value="kup"/>
    <property type="match status" value="1"/>
</dbReference>
<evidence type="ECO:0000256" key="3">
    <source>
        <dbReference type="ARBA" id="ARBA00022448"/>
    </source>
</evidence>
<comment type="similarity">
    <text evidence="2 10">Belongs to the HAK/KUP transporter (TC 2.A.72.3) family.</text>
</comment>
<evidence type="ECO:0000259" key="12">
    <source>
        <dbReference type="Pfam" id="PF22776"/>
    </source>
</evidence>
<dbReference type="Pfam" id="PF02705">
    <property type="entry name" value="K_trans"/>
    <property type="match status" value="1"/>
</dbReference>
<sequence length="535" mass="59430">MSCFILVLLFALQKFGTQRVGFLFAPVLIAWLGFLSLIGAYNIWKWNPGVVRALSPYYGFKFLKVAGKEDWTSLGCFVLCITGSEAMFADLGHFSKLSLRIAFSLIVFPSLLLAYMGEAAFISTHKEDLQMTFFRSIPESIFWPVYVIATLATIVGSQASISATFSLINQCMSLNCFPPVKIIHTSNHVHGQIYIPEINWILMLLCLSVTIGFRDTELIGNAFVLAVITVMFVTTCLMFLIIVTIWNRSILLATLFTILFGSVELLYLLACLANVSYGGWFPLVLSLFILSIMAVWHYGTSRKLCYELENSVQLDSILSCSSGLGIVRVPGIGLVFSSTPGGIPPMFSHFITNFPAFHRIIIFVSIQILAVPKVPPEDRFLITAVGPRDSGFFGCIMRFGYKDDRDDACEFEDQLLKKVADHLLRDASEISAKASAIHGPSDVLVDDISTPSESNEEREVPVREEVRELLVQREAGVAYMTGHTCVKSHSSSSFLKVIAIDLIYGFLRRNCRQTSTLRLGLPQASLIQVGIVYHV</sequence>
<feature type="domain" description="K+ potassium transporter C-terminal" evidence="12">
    <location>
        <begin position="330"/>
        <end position="534"/>
    </location>
</feature>
<evidence type="ECO:0000256" key="5">
    <source>
        <dbReference type="ARBA" id="ARBA00022692"/>
    </source>
</evidence>
<proteinExistence type="inferred from homology"/>